<dbReference type="InterPro" id="IPR001638">
    <property type="entry name" value="Solute-binding_3/MltF_N"/>
</dbReference>
<dbReference type="PANTHER" id="PTHR38834:SF3">
    <property type="entry name" value="SOLUTE-BINDING PROTEIN FAMILY 3_N-TERMINAL DOMAIN-CONTAINING PROTEIN"/>
    <property type="match status" value="1"/>
</dbReference>
<feature type="domain" description="Solute-binding protein family 3/N-terminal" evidence="2">
    <location>
        <begin position="28"/>
        <end position="236"/>
    </location>
</feature>
<sequence>MKAVALALTIFCLAGALRAEEMVELKTESYPPFSYRDADGTYKGTAIEQVETIMRDARLPYSLEMLPWARAIALAETKANNCVFTTAMTPDRENRFKWVIPLSTSPNILVRHIDSDVRAATIDDAKRYMVGTHRGDYTEGLLTNWGFQKIDISADFDTSLRKLLDRRIDMMPMSENVYDRLKRNGTPVEKVMQFALQQFGIACQKDMADETIARMQNSLDAMKRDGRMAEIYRRYGLNPPK</sequence>
<proteinExistence type="predicted"/>
<organism evidence="3 4">
    <name type="scientific">Neorhizobium alkalisoli</name>
    <dbReference type="NCBI Taxonomy" id="528178"/>
    <lineage>
        <taxon>Bacteria</taxon>
        <taxon>Pseudomonadati</taxon>
        <taxon>Pseudomonadota</taxon>
        <taxon>Alphaproteobacteria</taxon>
        <taxon>Hyphomicrobiales</taxon>
        <taxon>Rhizobiaceae</taxon>
        <taxon>Rhizobium/Agrobacterium group</taxon>
        <taxon>Neorhizobium</taxon>
    </lineage>
</organism>
<reference evidence="3 4" key="1">
    <citation type="submission" date="2019-06" db="EMBL/GenBank/DDBJ databases">
        <title>Sorghum-associated microbial communities from plants grown in Nebraska, USA.</title>
        <authorList>
            <person name="Schachtman D."/>
        </authorList>
    </citation>
    <scope>NUCLEOTIDE SEQUENCE [LARGE SCALE GENOMIC DNA]</scope>
    <source>
        <strain evidence="3 4">1225</strain>
    </source>
</reference>
<keyword evidence="4" id="KW-1185">Reference proteome</keyword>
<feature type="signal peptide" evidence="1">
    <location>
        <begin position="1"/>
        <end position="19"/>
    </location>
</feature>
<protein>
    <submittedName>
        <fullName evidence="3">Amino acid ABC transporter substrate-binding protein (PAAT family)</fullName>
    </submittedName>
</protein>
<accession>A0A561QW12</accession>
<dbReference type="EMBL" id="VIWP01000003">
    <property type="protein sequence ID" value="TWF54560.1"/>
    <property type="molecule type" value="Genomic_DNA"/>
</dbReference>
<feature type="chain" id="PRO_5021704915" evidence="1">
    <location>
        <begin position="20"/>
        <end position="241"/>
    </location>
</feature>
<dbReference type="AlphaFoldDB" id="A0A561QW12"/>
<comment type="caution">
    <text evidence="3">The sequence shown here is derived from an EMBL/GenBank/DDBJ whole genome shotgun (WGS) entry which is preliminary data.</text>
</comment>
<dbReference type="PANTHER" id="PTHR38834">
    <property type="entry name" value="PERIPLASMIC SUBSTRATE BINDING PROTEIN FAMILY 3"/>
    <property type="match status" value="1"/>
</dbReference>
<dbReference type="Pfam" id="PF00497">
    <property type="entry name" value="SBP_bac_3"/>
    <property type="match status" value="1"/>
</dbReference>
<evidence type="ECO:0000259" key="2">
    <source>
        <dbReference type="Pfam" id="PF00497"/>
    </source>
</evidence>
<dbReference type="Gene3D" id="3.40.190.10">
    <property type="entry name" value="Periplasmic binding protein-like II"/>
    <property type="match status" value="2"/>
</dbReference>
<gene>
    <name evidence="3" type="ORF">FHW37_103430</name>
</gene>
<dbReference type="SUPFAM" id="SSF53850">
    <property type="entry name" value="Periplasmic binding protein-like II"/>
    <property type="match status" value="1"/>
</dbReference>
<evidence type="ECO:0000313" key="3">
    <source>
        <dbReference type="EMBL" id="TWF54560.1"/>
    </source>
</evidence>
<evidence type="ECO:0000256" key="1">
    <source>
        <dbReference type="SAM" id="SignalP"/>
    </source>
</evidence>
<keyword evidence="1" id="KW-0732">Signal</keyword>
<dbReference type="Proteomes" id="UP000320653">
    <property type="component" value="Unassembled WGS sequence"/>
</dbReference>
<name>A0A561QW12_9HYPH</name>
<evidence type="ECO:0000313" key="4">
    <source>
        <dbReference type="Proteomes" id="UP000320653"/>
    </source>
</evidence>
<dbReference type="OrthoDB" id="8587856at2"/>
<dbReference type="RefSeq" id="WP_145636949.1">
    <property type="nucleotide sequence ID" value="NZ_VIWP01000003.1"/>
</dbReference>